<dbReference type="GO" id="GO:0003755">
    <property type="term" value="F:peptidyl-prolyl cis-trans isomerase activity"/>
    <property type="evidence" value="ECO:0007669"/>
    <property type="project" value="UniProtKB-EC"/>
</dbReference>
<feature type="chain" id="PRO_5044965200" description="Peptidyl-prolyl cis-trans isomerase" evidence="4">
    <location>
        <begin position="24"/>
        <end position="223"/>
    </location>
</feature>
<proteinExistence type="inferred from homology"/>
<dbReference type="InterPro" id="IPR029000">
    <property type="entry name" value="Cyclophilin-like_dom_sf"/>
</dbReference>
<keyword evidence="4" id="KW-0732">Signal</keyword>
<evidence type="ECO:0000256" key="1">
    <source>
        <dbReference type="ARBA" id="ARBA00007365"/>
    </source>
</evidence>
<sequence>MISKKLASFLFIVSAVFSAPIFANDDLTKTNLIAMKTDLGTFVIELYPKAAPETVKNFLHYIDTKFYEGTIFHRVVPGFVVQGGGMTFDFTEKPTEKPIINESMNGLPNDYRSVAMARQTDPDSATSQFYINLKNNPGLNATETKPGYTVFGKVVAGMEVIEKIAKEPLGMFKAYPEAPNYAVRILSATKTTSAEAQAIIEEQRAIKPSSLKDALVPVNDSQQ</sequence>
<keyword evidence="2 4" id="KW-0697">Rotamase</keyword>
<organism evidence="6 7">
    <name type="scientific">Cellvibrio fontiphilus</name>
    <dbReference type="NCBI Taxonomy" id="1815559"/>
    <lineage>
        <taxon>Bacteria</taxon>
        <taxon>Pseudomonadati</taxon>
        <taxon>Pseudomonadota</taxon>
        <taxon>Gammaproteobacteria</taxon>
        <taxon>Cellvibrionales</taxon>
        <taxon>Cellvibrionaceae</taxon>
        <taxon>Cellvibrio</taxon>
    </lineage>
</organism>
<gene>
    <name evidence="6" type="ORF">ACFODX_07720</name>
</gene>
<dbReference type="Proteomes" id="UP001595555">
    <property type="component" value="Unassembled WGS sequence"/>
</dbReference>
<dbReference type="InterPro" id="IPR044665">
    <property type="entry name" value="E_coli_cyclophilin_A-like"/>
</dbReference>
<evidence type="ECO:0000256" key="2">
    <source>
        <dbReference type="ARBA" id="ARBA00023110"/>
    </source>
</evidence>
<feature type="domain" description="PPIase cyclophilin-type" evidence="5">
    <location>
        <begin position="29"/>
        <end position="190"/>
    </location>
</feature>
<feature type="signal peptide" evidence="4">
    <location>
        <begin position="1"/>
        <end position="23"/>
    </location>
</feature>
<evidence type="ECO:0000313" key="6">
    <source>
        <dbReference type="EMBL" id="MFC3115439.1"/>
    </source>
</evidence>
<keyword evidence="3 4" id="KW-0413">Isomerase</keyword>
<name>A0ABV7FCT7_9GAMM</name>
<comment type="function">
    <text evidence="4">PPIases accelerate the folding of proteins. It catalyzes the cis-trans isomerization of proline imidic peptide bonds in oligopeptides.</text>
</comment>
<dbReference type="Pfam" id="PF00160">
    <property type="entry name" value="Pro_isomerase"/>
    <property type="match status" value="1"/>
</dbReference>
<keyword evidence="7" id="KW-1185">Reference proteome</keyword>
<evidence type="ECO:0000313" key="7">
    <source>
        <dbReference type="Proteomes" id="UP001595555"/>
    </source>
</evidence>
<dbReference type="PRINTS" id="PR00153">
    <property type="entry name" value="CSAPPISMRASE"/>
</dbReference>
<dbReference type="InterPro" id="IPR020892">
    <property type="entry name" value="Cyclophilin-type_PPIase_CS"/>
</dbReference>
<dbReference type="PROSITE" id="PS50072">
    <property type="entry name" value="CSA_PPIASE_2"/>
    <property type="match status" value="1"/>
</dbReference>
<dbReference type="PROSITE" id="PS00170">
    <property type="entry name" value="CSA_PPIASE_1"/>
    <property type="match status" value="1"/>
</dbReference>
<comment type="similarity">
    <text evidence="1 4">Belongs to the cyclophilin-type PPIase family.</text>
</comment>
<dbReference type="InterPro" id="IPR002130">
    <property type="entry name" value="Cyclophilin-type_PPIase_dom"/>
</dbReference>
<evidence type="ECO:0000256" key="4">
    <source>
        <dbReference type="RuleBase" id="RU363019"/>
    </source>
</evidence>
<comment type="caution">
    <text evidence="6">The sequence shown here is derived from an EMBL/GenBank/DDBJ whole genome shotgun (WGS) entry which is preliminary data.</text>
</comment>
<protein>
    <recommendedName>
        <fullName evidence="4">Peptidyl-prolyl cis-trans isomerase</fullName>
        <shortName evidence="4">PPIase</shortName>
        <ecNumber evidence="4">5.2.1.8</ecNumber>
    </recommendedName>
</protein>
<dbReference type="Gene3D" id="2.40.100.10">
    <property type="entry name" value="Cyclophilin-like"/>
    <property type="match status" value="1"/>
</dbReference>
<comment type="catalytic activity">
    <reaction evidence="4">
        <text>[protein]-peptidylproline (omega=180) = [protein]-peptidylproline (omega=0)</text>
        <dbReference type="Rhea" id="RHEA:16237"/>
        <dbReference type="Rhea" id="RHEA-COMP:10747"/>
        <dbReference type="Rhea" id="RHEA-COMP:10748"/>
        <dbReference type="ChEBI" id="CHEBI:83833"/>
        <dbReference type="ChEBI" id="CHEBI:83834"/>
        <dbReference type="EC" id="5.2.1.8"/>
    </reaction>
</comment>
<reference evidence="7" key="1">
    <citation type="journal article" date="2019" name="Int. J. Syst. Evol. Microbiol.">
        <title>The Global Catalogue of Microorganisms (GCM) 10K type strain sequencing project: providing services to taxonomists for standard genome sequencing and annotation.</title>
        <authorList>
            <consortium name="The Broad Institute Genomics Platform"/>
            <consortium name="The Broad Institute Genome Sequencing Center for Infectious Disease"/>
            <person name="Wu L."/>
            <person name="Ma J."/>
        </authorList>
    </citation>
    <scope>NUCLEOTIDE SEQUENCE [LARGE SCALE GENOMIC DNA]</scope>
    <source>
        <strain evidence="7">KCTC 52237</strain>
    </source>
</reference>
<evidence type="ECO:0000256" key="3">
    <source>
        <dbReference type="ARBA" id="ARBA00023235"/>
    </source>
</evidence>
<dbReference type="PANTHER" id="PTHR43246">
    <property type="entry name" value="PEPTIDYL-PROLYL CIS-TRANS ISOMERASE CYP38, CHLOROPLASTIC"/>
    <property type="match status" value="1"/>
</dbReference>
<dbReference type="SUPFAM" id="SSF50891">
    <property type="entry name" value="Cyclophilin-like"/>
    <property type="match status" value="1"/>
</dbReference>
<accession>A0ABV7FCT7</accession>
<dbReference type="EC" id="5.2.1.8" evidence="4"/>
<dbReference type="RefSeq" id="WP_378117721.1">
    <property type="nucleotide sequence ID" value="NZ_JBHRTF010000003.1"/>
</dbReference>
<evidence type="ECO:0000259" key="5">
    <source>
        <dbReference type="PROSITE" id="PS50072"/>
    </source>
</evidence>
<dbReference type="EMBL" id="JBHRTF010000003">
    <property type="protein sequence ID" value="MFC3115439.1"/>
    <property type="molecule type" value="Genomic_DNA"/>
</dbReference>